<protein>
    <recommendedName>
        <fullName evidence="4">BZIP domain-containing protein</fullName>
    </recommendedName>
</protein>
<evidence type="ECO:0000313" key="3">
    <source>
        <dbReference type="Proteomes" id="UP000028582"/>
    </source>
</evidence>
<dbReference type="OrthoDB" id="127224at2759"/>
<dbReference type="EMBL" id="ANJA01002323">
    <property type="protein sequence ID" value="ETO70510.1"/>
    <property type="molecule type" value="Genomic_DNA"/>
</dbReference>
<dbReference type="AlphaFoldDB" id="A0A080ZV49"/>
<evidence type="ECO:0000256" key="1">
    <source>
        <dbReference type="SAM" id="MobiDB-lite"/>
    </source>
</evidence>
<dbReference type="Proteomes" id="UP000028582">
    <property type="component" value="Unassembled WGS sequence"/>
</dbReference>
<sequence length="455" mass="50970">MDNTSFSATEACTASPLRIEIDMAPQEPLELDFCALDVYLREYSPRGLLDGFNHPLSSDTSSITSGNYSNSTAADQSSNESGSDVDMIEDEVLHISRKSKGAKAYRNKRKDEIAYLRDKVQGLQAELKALQFRSTRTRNKRTSDSTALVSSRTQQLWKQVARSQLDRLHRSEAENATLREMVAVQVLEAKNLRRILRRRARIEMMQEMFGAKGLKSLQKDTASNDSRVFQTLLHDVDEMFVEIDNLFATKGMDQLPCSGFSRETNLEIANGVFYEMRQKRELPFDMQSTANAVWEYFRLLGLANLQGVGSSSAVFNVHPNIMEEDGDTIRSSFFAVISGVGDLEGTYNEKVVRRYKDSHRSVFICRVVSKPKFKHGNRGAPTTSSAQVVLEESADDVNTTVMKVYFSAERETPAAKDDPATVLAFAAWDELVPRIPVDIETILLDNICRASATPA</sequence>
<organism evidence="2 3">
    <name type="scientific">Phytophthora nicotianae P1976</name>
    <dbReference type="NCBI Taxonomy" id="1317066"/>
    <lineage>
        <taxon>Eukaryota</taxon>
        <taxon>Sar</taxon>
        <taxon>Stramenopiles</taxon>
        <taxon>Oomycota</taxon>
        <taxon>Peronosporomycetes</taxon>
        <taxon>Peronosporales</taxon>
        <taxon>Peronosporaceae</taxon>
        <taxon>Phytophthora</taxon>
    </lineage>
</organism>
<comment type="caution">
    <text evidence="2">The sequence shown here is derived from an EMBL/GenBank/DDBJ whole genome shotgun (WGS) entry which is preliminary data.</text>
</comment>
<dbReference type="PANTHER" id="PTHR35796">
    <property type="entry name" value="HYPOTHETICAL CYTOSOLIC PROTEIN"/>
    <property type="match status" value="1"/>
</dbReference>
<reference evidence="2 3" key="1">
    <citation type="submission" date="2013-11" db="EMBL/GenBank/DDBJ databases">
        <title>The Genome Sequence of Phytophthora parasitica P1976.</title>
        <authorList>
            <consortium name="The Broad Institute Genomics Platform"/>
            <person name="Russ C."/>
            <person name="Tyler B."/>
            <person name="Panabieres F."/>
            <person name="Shan W."/>
            <person name="Tripathy S."/>
            <person name="Grunwald N."/>
            <person name="Machado M."/>
            <person name="Johnson C.S."/>
            <person name="Walker B."/>
            <person name="Young S."/>
            <person name="Zeng Q."/>
            <person name="Gargeya S."/>
            <person name="Fitzgerald M."/>
            <person name="Haas B."/>
            <person name="Abouelleil A."/>
            <person name="Allen A.W."/>
            <person name="Alvarado L."/>
            <person name="Arachchi H.M."/>
            <person name="Berlin A.M."/>
            <person name="Chapman S.B."/>
            <person name="Gainer-Dewar J."/>
            <person name="Goldberg J."/>
            <person name="Griggs A."/>
            <person name="Gujja S."/>
            <person name="Hansen M."/>
            <person name="Howarth C."/>
            <person name="Imamovic A."/>
            <person name="Ireland A."/>
            <person name="Larimer J."/>
            <person name="McCowan C."/>
            <person name="Murphy C."/>
            <person name="Pearson M."/>
            <person name="Poon T.W."/>
            <person name="Priest M."/>
            <person name="Roberts A."/>
            <person name="Saif S."/>
            <person name="Shea T."/>
            <person name="Sisk P."/>
            <person name="Sykes S."/>
            <person name="Wortman J."/>
            <person name="Nusbaum C."/>
            <person name="Birren B."/>
        </authorList>
    </citation>
    <scope>NUCLEOTIDE SEQUENCE [LARGE SCALE GENOMIC DNA]</scope>
    <source>
        <strain evidence="2 3">P1976</strain>
    </source>
</reference>
<dbReference type="PANTHER" id="PTHR35796:SF3">
    <property type="entry name" value="BHLH DOMAIN-CONTAINING PROTEIN"/>
    <property type="match status" value="1"/>
</dbReference>
<dbReference type="CDD" id="cd14686">
    <property type="entry name" value="bZIP"/>
    <property type="match status" value="1"/>
</dbReference>
<evidence type="ECO:0000313" key="2">
    <source>
        <dbReference type="EMBL" id="ETO70510.1"/>
    </source>
</evidence>
<name>A0A080ZV49_PHYNI</name>
<feature type="region of interest" description="Disordered" evidence="1">
    <location>
        <begin position="60"/>
        <end position="83"/>
    </location>
</feature>
<evidence type="ECO:0008006" key="4">
    <source>
        <dbReference type="Google" id="ProtNLM"/>
    </source>
</evidence>
<proteinExistence type="predicted"/>
<feature type="compositionally biased region" description="Polar residues" evidence="1">
    <location>
        <begin position="60"/>
        <end position="82"/>
    </location>
</feature>
<accession>A0A080ZV49</accession>
<gene>
    <name evidence="2" type="ORF">F444_13015</name>
</gene>